<feature type="non-terminal residue" evidence="1">
    <location>
        <position position="41"/>
    </location>
</feature>
<dbReference type="AlphaFoldDB" id="A0A392SLJ7"/>
<sequence>MPMKQILAFHNLSSKEIFILDIQSSLAGSTVVADTGVDTDT</sequence>
<organism evidence="1 2">
    <name type="scientific">Trifolium medium</name>
    <dbReference type="NCBI Taxonomy" id="97028"/>
    <lineage>
        <taxon>Eukaryota</taxon>
        <taxon>Viridiplantae</taxon>
        <taxon>Streptophyta</taxon>
        <taxon>Embryophyta</taxon>
        <taxon>Tracheophyta</taxon>
        <taxon>Spermatophyta</taxon>
        <taxon>Magnoliopsida</taxon>
        <taxon>eudicotyledons</taxon>
        <taxon>Gunneridae</taxon>
        <taxon>Pentapetalae</taxon>
        <taxon>rosids</taxon>
        <taxon>fabids</taxon>
        <taxon>Fabales</taxon>
        <taxon>Fabaceae</taxon>
        <taxon>Papilionoideae</taxon>
        <taxon>50 kb inversion clade</taxon>
        <taxon>NPAAA clade</taxon>
        <taxon>Hologalegina</taxon>
        <taxon>IRL clade</taxon>
        <taxon>Trifolieae</taxon>
        <taxon>Trifolium</taxon>
    </lineage>
</organism>
<keyword evidence="2" id="KW-1185">Reference proteome</keyword>
<dbReference type="EMBL" id="LXQA010398988">
    <property type="protein sequence ID" value="MCI49287.1"/>
    <property type="molecule type" value="Genomic_DNA"/>
</dbReference>
<protein>
    <submittedName>
        <fullName evidence="1">Uncharacterized protein</fullName>
    </submittedName>
</protein>
<evidence type="ECO:0000313" key="1">
    <source>
        <dbReference type="EMBL" id="MCI49287.1"/>
    </source>
</evidence>
<dbReference type="Proteomes" id="UP000265520">
    <property type="component" value="Unassembled WGS sequence"/>
</dbReference>
<proteinExistence type="predicted"/>
<accession>A0A392SLJ7</accession>
<evidence type="ECO:0000313" key="2">
    <source>
        <dbReference type="Proteomes" id="UP000265520"/>
    </source>
</evidence>
<comment type="caution">
    <text evidence="1">The sequence shown here is derived from an EMBL/GenBank/DDBJ whole genome shotgun (WGS) entry which is preliminary data.</text>
</comment>
<name>A0A392SLJ7_9FABA</name>
<reference evidence="1 2" key="1">
    <citation type="journal article" date="2018" name="Front. Plant Sci.">
        <title>Red Clover (Trifolium pratense) and Zigzag Clover (T. medium) - A Picture of Genomic Similarities and Differences.</title>
        <authorList>
            <person name="Dluhosova J."/>
            <person name="Istvanek J."/>
            <person name="Nedelnik J."/>
            <person name="Repkova J."/>
        </authorList>
    </citation>
    <scope>NUCLEOTIDE SEQUENCE [LARGE SCALE GENOMIC DNA]</scope>
    <source>
        <strain evidence="2">cv. 10/8</strain>
        <tissue evidence="1">Leaf</tissue>
    </source>
</reference>